<dbReference type="PANTHER" id="PTHR43386">
    <property type="entry name" value="OLIGOPEPTIDE TRANSPORT SYSTEM PERMEASE PROTEIN APPC"/>
    <property type="match status" value="1"/>
</dbReference>
<dbReference type="AlphaFoldDB" id="A0A537IIX3"/>
<feature type="transmembrane region" description="Helical" evidence="7">
    <location>
        <begin position="320"/>
        <end position="342"/>
    </location>
</feature>
<dbReference type="InterPro" id="IPR025966">
    <property type="entry name" value="OppC_N"/>
</dbReference>
<keyword evidence="2 7" id="KW-0813">Transport</keyword>
<evidence type="ECO:0000313" key="9">
    <source>
        <dbReference type="EMBL" id="TMI71253.1"/>
    </source>
</evidence>
<dbReference type="CDD" id="cd06261">
    <property type="entry name" value="TM_PBP2"/>
    <property type="match status" value="1"/>
</dbReference>
<name>A0A537IIX3_9BACT</name>
<evidence type="ECO:0000256" key="7">
    <source>
        <dbReference type="RuleBase" id="RU363032"/>
    </source>
</evidence>
<dbReference type="Pfam" id="PF12911">
    <property type="entry name" value="OppC_N"/>
    <property type="match status" value="1"/>
</dbReference>
<feature type="transmembrane region" description="Helical" evidence="7">
    <location>
        <begin position="78"/>
        <end position="100"/>
    </location>
</feature>
<gene>
    <name evidence="9" type="ORF">E6H05_12845</name>
</gene>
<dbReference type="GO" id="GO:0055085">
    <property type="term" value="P:transmembrane transport"/>
    <property type="evidence" value="ECO:0007669"/>
    <property type="project" value="InterPro"/>
</dbReference>
<comment type="subcellular location">
    <subcellularLocation>
        <location evidence="1 7">Cell membrane</location>
        <topology evidence="1 7">Multi-pass membrane protein</topology>
    </subcellularLocation>
</comment>
<feature type="transmembrane region" description="Helical" evidence="7">
    <location>
        <begin position="186"/>
        <end position="207"/>
    </location>
</feature>
<feature type="transmembrane region" description="Helical" evidence="7">
    <location>
        <begin position="49"/>
        <end position="66"/>
    </location>
</feature>
<feature type="transmembrane region" description="Helical" evidence="7">
    <location>
        <begin position="268"/>
        <end position="291"/>
    </location>
</feature>
<dbReference type="Gene3D" id="1.10.3720.10">
    <property type="entry name" value="MetI-like"/>
    <property type="match status" value="1"/>
</dbReference>
<dbReference type="PANTHER" id="PTHR43386:SF1">
    <property type="entry name" value="D,D-DIPEPTIDE TRANSPORT SYSTEM PERMEASE PROTEIN DDPC-RELATED"/>
    <property type="match status" value="1"/>
</dbReference>
<dbReference type="Pfam" id="PF00528">
    <property type="entry name" value="BPD_transp_1"/>
    <property type="match status" value="1"/>
</dbReference>
<keyword evidence="5 7" id="KW-1133">Transmembrane helix</keyword>
<evidence type="ECO:0000256" key="6">
    <source>
        <dbReference type="ARBA" id="ARBA00023136"/>
    </source>
</evidence>
<dbReference type="Proteomes" id="UP000318834">
    <property type="component" value="Unassembled WGS sequence"/>
</dbReference>
<evidence type="ECO:0000259" key="8">
    <source>
        <dbReference type="PROSITE" id="PS50928"/>
    </source>
</evidence>
<comment type="similarity">
    <text evidence="7">Belongs to the binding-protein-dependent transport system permease family.</text>
</comment>
<reference evidence="9 10" key="1">
    <citation type="journal article" date="2019" name="Nat. Microbiol.">
        <title>Mediterranean grassland soil C-N compound turnover is dependent on rainfall and depth, and is mediated by genomically divergent microorganisms.</title>
        <authorList>
            <person name="Diamond S."/>
            <person name="Andeer P.F."/>
            <person name="Li Z."/>
            <person name="Crits-Christoph A."/>
            <person name="Burstein D."/>
            <person name="Anantharaman K."/>
            <person name="Lane K.R."/>
            <person name="Thomas B.C."/>
            <person name="Pan C."/>
            <person name="Northen T.R."/>
            <person name="Banfield J.F."/>
        </authorList>
    </citation>
    <scope>NUCLEOTIDE SEQUENCE [LARGE SCALE GENOMIC DNA]</scope>
    <source>
        <strain evidence="9">NP_8</strain>
    </source>
</reference>
<sequence>MISVIRLTLSRTTSPRLLRVTGVALIASLAVLAAAPVVRVRVIQHPLDVAAFLLLVVAVGVFWSLPSDFTRRMKRNPLSIAGFVIVIGFVSVAALAPVLASPQPGTRDPYLIPHEGFLPDPQPPRLGHPLGTTGRQYDIFYGLVWGTRTAFRVAAVVVTISIVVGLVLGSIAGYYGKRLDEVIMRVTDIFLAFPSLVLAVVITAVLGKGLDKVMIAIAAVGWPVYARLLRGEILSVKQRDYVEAARAAGAGDLRIIAQHVIPNTIYPFLVYAAFDTGVIVLVAAALSFLGLGAEIGYADWGQLINMSRSWILGLPGNPFVYWYTVVFPGIVIFLFVLGWNLLGDAFRDILDPRLRGST</sequence>
<organism evidence="9 10">
    <name type="scientific">Candidatus Segetimicrobium genomatis</name>
    <dbReference type="NCBI Taxonomy" id="2569760"/>
    <lineage>
        <taxon>Bacteria</taxon>
        <taxon>Bacillati</taxon>
        <taxon>Candidatus Sysuimicrobiota</taxon>
        <taxon>Candidatus Sysuimicrobiia</taxon>
        <taxon>Candidatus Sysuimicrobiales</taxon>
        <taxon>Candidatus Segetimicrobiaceae</taxon>
        <taxon>Candidatus Segetimicrobium</taxon>
    </lineage>
</organism>
<feature type="transmembrane region" description="Helical" evidence="7">
    <location>
        <begin position="150"/>
        <end position="174"/>
    </location>
</feature>
<dbReference type="SUPFAM" id="SSF161098">
    <property type="entry name" value="MetI-like"/>
    <property type="match status" value="1"/>
</dbReference>
<comment type="caution">
    <text evidence="9">The sequence shown here is derived from an EMBL/GenBank/DDBJ whole genome shotgun (WGS) entry which is preliminary data.</text>
</comment>
<dbReference type="GO" id="GO:0005886">
    <property type="term" value="C:plasma membrane"/>
    <property type="evidence" value="ECO:0007669"/>
    <property type="project" value="UniProtKB-SubCell"/>
</dbReference>
<evidence type="ECO:0000256" key="3">
    <source>
        <dbReference type="ARBA" id="ARBA00022475"/>
    </source>
</evidence>
<protein>
    <submittedName>
        <fullName evidence="9">ABC transporter permease</fullName>
    </submittedName>
</protein>
<proteinExistence type="inferred from homology"/>
<evidence type="ECO:0000256" key="2">
    <source>
        <dbReference type="ARBA" id="ARBA00022448"/>
    </source>
</evidence>
<evidence type="ECO:0000256" key="5">
    <source>
        <dbReference type="ARBA" id="ARBA00022989"/>
    </source>
</evidence>
<keyword evidence="6 7" id="KW-0472">Membrane</keyword>
<accession>A0A537IIX3</accession>
<dbReference type="InterPro" id="IPR050366">
    <property type="entry name" value="BP-dependent_transpt_permease"/>
</dbReference>
<feature type="domain" description="ABC transmembrane type-1" evidence="8">
    <location>
        <begin position="147"/>
        <end position="343"/>
    </location>
</feature>
<keyword evidence="3" id="KW-1003">Cell membrane</keyword>
<dbReference type="PROSITE" id="PS50928">
    <property type="entry name" value="ABC_TM1"/>
    <property type="match status" value="1"/>
</dbReference>
<dbReference type="EMBL" id="VBAP01000118">
    <property type="protein sequence ID" value="TMI71253.1"/>
    <property type="molecule type" value="Genomic_DNA"/>
</dbReference>
<dbReference type="InterPro" id="IPR035906">
    <property type="entry name" value="MetI-like_sf"/>
</dbReference>
<keyword evidence="4 7" id="KW-0812">Transmembrane</keyword>
<evidence type="ECO:0000256" key="1">
    <source>
        <dbReference type="ARBA" id="ARBA00004651"/>
    </source>
</evidence>
<evidence type="ECO:0000256" key="4">
    <source>
        <dbReference type="ARBA" id="ARBA00022692"/>
    </source>
</evidence>
<evidence type="ECO:0000313" key="10">
    <source>
        <dbReference type="Proteomes" id="UP000318834"/>
    </source>
</evidence>
<dbReference type="InterPro" id="IPR000515">
    <property type="entry name" value="MetI-like"/>
</dbReference>